<feature type="compositionally biased region" description="Acidic residues" evidence="3">
    <location>
        <begin position="151"/>
        <end position="164"/>
    </location>
</feature>
<comment type="subcellular location">
    <subcellularLocation>
        <location evidence="1">Membrane</location>
    </subcellularLocation>
</comment>
<feature type="region of interest" description="Disordered" evidence="3">
    <location>
        <begin position="1"/>
        <end position="168"/>
    </location>
</feature>
<feature type="compositionally biased region" description="Basic and acidic residues" evidence="3">
    <location>
        <begin position="32"/>
        <end position="54"/>
    </location>
</feature>
<evidence type="ECO:0000313" key="5">
    <source>
        <dbReference type="EMBL" id="MBO2451322.1"/>
    </source>
</evidence>
<gene>
    <name evidence="5" type="ORF">J4573_29810</name>
</gene>
<protein>
    <recommendedName>
        <fullName evidence="7">Mce-associated membrane protein</fullName>
    </recommendedName>
</protein>
<dbReference type="Proteomes" id="UP000669179">
    <property type="component" value="Unassembled WGS sequence"/>
</dbReference>
<keyword evidence="6" id="KW-1185">Reference proteome</keyword>
<dbReference type="EMBL" id="JAGEOJ010000013">
    <property type="protein sequence ID" value="MBO2451322.1"/>
    <property type="molecule type" value="Genomic_DNA"/>
</dbReference>
<dbReference type="RefSeq" id="WP_208259239.1">
    <property type="nucleotide sequence ID" value="NZ_JAGEOJ010000013.1"/>
</dbReference>
<sequence length="343" mass="35611">MTMKGAEKADTPAKGGKPANGNGSKAATQAEKALEAERAAKLAEEAAERAREAARLAQAAATAAADAEAAEAEAEAAQAQADADAKLAEAEEAGEADTTDETVEVEDADGTAEKAEIDDLEADAPESGIEEKDSADADGTGDGKISLTKADDDEDEEQADDEAELGAATVQDAPKRRLGGVRRVLTPLTAGLLVLVIALGAGVVTLALKVRDQKATEKATSQAVFAASRAAQDLSSFDYRTLDDDFKTASGQTTGKLRNDYDKLAAQVRSTATTQQAVATTTVIKVGAVSASPKKVVVFVYANRSTAKNTDKEKALPEPLRMRMTMVKVDGKWLASDLQVISA</sequence>
<evidence type="ECO:0008006" key="7">
    <source>
        <dbReference type="Google" id="ProtNLM"/>
    </source>
</evidence>
<feature type="compositionally biased region" description="Acidic residues" evidence="3">
    <location>
        <begin position="90"/>
        <end position="110"/>
    </location>
</feature>
<feature type="compositionally biased region" description="Low complexity" evidence="3">
    <location>
        <begin position="55"/>
        <end position="67"/>
    </location>
</feature>
<keyword evidence="4" id="KW-0812">Transmembrane</keyword>
<evidence type="ECO:0000256" key="4">
    <source>
        <dbReference type="SAM" id="Phobius"/>
    </source>
</evidence>
<keyword evidence="2 4" id="KW-0472">Membrane</keyword>
<accession>A0A939PFL2</accession>
<name>A0A939PFL2_9ACTN</name>
<evidence type="ECO:0000256" key="3">
    <source>
        <dbReference type="SAM" id="MobiDB-lite"/>
    </source>
</evidence>
<proteinExistence type="predicted"/>
<evidence type="ECO:0000256" key="1">
    <source>
        <dbReference type="ARBA" id="ARBA00004370"/>
    </source>
</evidence>
<evidence type="ECO:0000256" key="2">
    <source>
        <dbReference type="ARBA" id="ARBA00023136"/>
    </source>
</evidence>
<keyword evidence="4" id="KW-1133">Transmembrane helix</keyword>
<dbReference type="AlphaFoldDB" id="A0A939PFL2"/>
<dbReference type="PANTHER" id="PTHR37042:SF4">
    <property type="entry name" value="OUTER MEMBRANE PROTEIN RV1973"/>
    <property type="match status" value="1"/>
</dbReference>
<evidence type="ECO:0000313" key="6">
    <source>
        <dbReference type="Proteomes" id="UP000669179"/>
    </source>
</evidence>
<dbReference type="PANTHER" id="PTHR37042">
    <property type="entry name" value="OUTER MEMBRANE PROTEIN RV1973"/>
    <property type="match status" value="1"/>
</dbReference>
<dbReference type="GO" id="GO:0016020">
    <property type="term" value="C:membrane"/>
    <property type="evidence" value="ECO:0007669"/>
    <property type="project" value="UniProtKB-SubCell"/>
</dbReference>
<feature type="transmembrane region" description="Helical" evidence="4">
    <location>
        <begin position="184"/>
        <end position="208"/>
    </location>
</feature>
<reference evidence="5" key="1">
    <citation type="submission" date="2021-03" db="EMBL/GenBank/DDBJ databases">
        <authorList>
            <person name="Kanchanasin P."/>
            <person name="Saeng-In P."/>
            <person name="Phongsopitanun W."/>
            <person name="Yuki M."/>
            <person name="Kudo T."/>
            <person name="Ohkuma M."/>
            <person name="Tanasupawat S."/>
        </authorList>
    </citation>
    <scope>NUCLEOTIDE SEQUENCE</scope>
    <source>
        <strain evidence="5">GKU 128</strain>
    </source>
</reference>
<comment type="caution">
    <text evidence="5">The sequence shown here is derived from an EMBL/GenBank/DDBJ whole genome shotgun (WGS) entry which is preliminary data.</text>
</comment>
<organism evidence="5 6">
    <name type="scientific">Actinomadura barringtoniae</name>
    <dbReference type="NCBI Taxonomy" id="1427535"/>
    <lineage>
        <taxon>Bacteria</taxon>
        <taxon>Bacillati</taxon>
        <taxon>Actinomycetota</taxon>
        <taxon>Actinomycetes</taxon>
        <taxon>Streptosporangiales</taxon>
        <taxon>Thermomonosporaceae</taxon>
        <taxon>Actinomadura</taxon>
    </lineage>
</organism>
<feature type="compositionally biased region" description="Basic and acidic residues" evidence="3">
    <location>
        <begin position="1"/>
        <end position="11"/>
    </location>
</feature>